<gene>
    <name evidence="3" type="ORF">EHP00_906</name>
</gene>
<feature type="chain" id="PRO_5010742699" evidence="2">
    <location>
        <begin position="22"/>
        <end position="108"/>
    </location>
</feature>
<keyword evidence="2" id="KW-0732">Signal</keyword>
<dbReference type="Proteomes" id="UP000192758">
    <property type="component" value="Unassembled WGS sequence"/>
</dbReference>
<proteinExistence type="predicted"/>
<evidence type="ECO:0000256" key="1">
    <source>
        <dbReference type="SAM" id="Coils"/>
    </source>
</evidence>
<reference evidence="3 4" key="1">
    <citation type="journal article" date="2017" name="Environ. Microbiol.">
        <title>Decay of the glycolytic pathway and adaptation to intranuclear parasitism within Enterocytozoonidae microsporidia.</title>
        <authorList>
            <person name="Wiredu Boakye D."/>
            <person name="Jaroenlak P."/>
            <person name="Prachumwat A."/>
            <person name="Williams T.A."/>
            <person name="Bateman K.S."/>
            <person name="Itsathitphaisarn O."/>
            <person name="Sritunyalucksana K."/>
            <person name="Paszkiewicz K.H."/>
            <person name="Moore K.A."/>
            <person name="Stentiford G.D."/>
            <person name="Williams B.A."/>
        </authorList>
    </citation>
    <scope>NUCLEOTIDE SEQUENCE [LARGE SCALE GENOMIC DNA]</scope>
    <source>
        <strain evidence="3 4">TH1</strain>
    </source>
</reference>
<sequence length="108" mass="12835">MSFLFFYNCLLTLFISNTIHGKENKQSNYTLDDNKFENKGHLYQNTGEIKVLNPVSYDTFVKTKKNEIKNMQKRLRNAEEEYNAEFDKIYFNSIKKRNQKNENSSSSD</sequence>
<protein>
    <submittedName>
        <fullName evidence="3">Uncharacterized protein</fullName>
    </submittedName>
</protein>
<keyword evidence="4" id="KW-1185">Reference proteome</keyword>
<accession>A0A1W0E4S0</accession>
<organism evidence="3 4">
    <name type="scientific">Ecytonucleospora hepatopenaei</name>
    <dbReference type="NCBI Taxonomy" id="646526"/>
    <lineage>
        <taxon>Eukaryota</taxon>
        <taxon>Fungi</taxon>
        <taxon>Fungi incertae sedis</taxon>
        <taxon>Microsporidia</taxon>
        <taxon>Enterocytozoonidae</taxon>
        <taxon>Ecytonucleospora</taxon>
    </lineage>
</organism>
<feature type="signal peptide" evidence="2">
    <location>
        <begin position="1"/>
        <end position="21"/>
    </location>
</feature>
<evidence type="ECO:0000256" key="2">
    <source>
        <dbReference type="SAM" id="SignalP"/>
    </source>
</evidence>
<comment type="caution">
    <text evidence="3">The sequence shown here is derived from an EMBL/GenBank/DDBJ whole genome shotgun (WGS) entry which is preliminary data.</text>
</comment>
<evidence type="ECO:0000313" key="3">
    <source>
        <dbReference type="EMBL" id="OQS54234.1"/>
    </source>
</evidence>
<evidence type="ECO:0000313" key="4">
    <source>
        <dbReference type="Proteomes" id="UP000192758"/>
    </source>
</evidence>
<dbReference type="VEuPathDB" id="MicrosporidiaDB:EHP00_906"/>
<dbReference type="EMBL" id="MNPJ01000021">
    <property type="protein sequence ID" value="OQS54234.1"/>
    <property type="molecule type" value="Genomic_DNA"/>
</dbReference>
<keyword evidence="1" id="KW-0175">Coiled coil</keyword>
<dbReference type="AlphaFoldDB" id="A0A1W0E4S0"/>
<feature type="coiled-coil region" evidence="1">
    <location>
        <begin position="61"/>
        <end position="88"/>
    </location>
</feature>
<name>A0A1W0E4S0_9MICR</name>